<dbReference type="AlphaFoldDB" id="A0A7T4R3I2"/>
<feature type="transmembrane region" description="Helical" evidence="1">
    <location>
        <begin position="7"/>
        <end position="31"/>
    </location>
</feature>
<keyword evidence="1" id="KW-0812">Transmembrane</keyword>
<dbReference type="KEGG" id="snan:I6N98_07990"/>
<reference evidence="2 3" key="1">
    <citation type="submission" date="2020-12" db="EMBL/GenBank/DDBJ databases">
        <authorList>
            <person name="Shan Y."/>
        </authorList>
    </citation>
    <scope>NUCLEOTIDE SEQUENCE [LARGE SCALE GENOMIC DNA]</scope>
    <source>
        <strain evidence="3">csc3.9</strain>
    </source>
</reference>
<evidence type="ECO:0008006" key="4">
    <source>
        <dbReference type="Google" id="ProtNLM"/>
    </source>
</evidence>
<keyword evidence="3" id="KW-1185">Reference proteome</keyword>
<evidence type="ECO:0000256" key="1">
    <source>
        <dbReference type="SAM" id="Phobius"/>
    </source>
</evidence>
<gene>
    <name evidence="2" type="ORF">I6N98_07990</name>
</gene>
<accession>A0A7T4R3I2</accession>
<evidence type="ECO:0000313" key="3">
    <source>
        <dbReference type="Proteomes" id="UP000596063"/>
    </source>
</evidence>
<dbReference type="RefSeq" id="WP_198571255.1">
    <property type="nucleotide sequence ID" value="NZ_CP066167.1"/>
</dbReference>
<protein>
    <recommendedName>
        <fullName evidence="4">Transmembrane protein</fullName>
    </recommendedName>
</protein>
<feature type="transmembrane region" description="Helical" evidence="1">
    <location>
        <begin position="37"/>
        <end position="59"/>
    </location>
</feature>
<sequence length="93" mass="10314">MSLKLVDVWICVAAVLIAIPLIALFMPLSLAGVPYQWATASLLLALQWLVGAALMYTAVEKRRGTELGHKLFPASVMSVVLWLAMLSFWWRAL</sequence>
<keyword evidence="1" id="KW-1133">Transmembrane helix</keyword>
<evidence type="ECO:0000313" key="2">
    <source>
        <dbReference type="EMBL" id="QQD19771.1"/>
    </source>
</evidence>
<proteinExistence type="predicted"/>
<name>A0A7T4R3I2_9GAMM</name>
<keyword evidence="1" id="KW-0472">Membrane</keyword>
<organism evidence="2 3">
    <name type="scientific">Spongiibacter nanhainus</name>
    <dbReference type="NCBI Taxonomy" id="2794344"/>
    <lineage>
        <taxon>Bacteria</taxon>
        <taxon>Pseudomonadati</taxon>
        <taxon>Pseudomonadota</taxon>
        <taxon>Gammaproteobacteria</taxon>
        <taxon>Cellvibrionales</taxon>
        <taxon>Spongiibacteraceae</taxon>
        <taxon>Spongiibacter</taxon>
    </lineage>
</organism>
<feature type="transmembrane region" description="Helical" evidence="1">
    <location>
        <begin position="71"/>
        <end position="90"/>
    </location>
</feature>
<dbReference type="EMBL" id="CP066167">
    <property type="protein sequence ID" value="QQD19771.1"/>
    <property type="molecule type" value="Genomic_DNA"/>
</dbReference>
<dbReference type="Proteomes" id="UP000596063">
    <property type="component" value="Chromosome"/>
</dbReference>